<evidence type="ECO:0000256" key="12">
    <source>
        <dbReference type="ARBA" id="ARBA00034430"/>
    </source>
</evidence>
<evidence type="ECO:0000256" key="11">
    <source>
        <dbReference type="ARBA" id="ARBA00023303"/>
    </source>
</evidence>
<keyword evidence="6" id="KW-0631">Potassium channel</keyword>
<evidence type="ECO:0000256" key="10">
    <source>
        <dbReference type="ARBA" id="ARBA00023136"/>
    </source>
</evidence>
<feature type="transmembrane region" description="Helical" evidence="13">
    <location>
        <begin position="189"/>
        <end position="208"/>
    </location>
</feature>
<evidence type="ECO:0000256" key="7">
    <source>
        <dbReference type="ARBA" id="ARBA00022958"/>
    </source>
</evidence>
<sequence length="217" mass="24553">MGEVNDRYRGILKSVGNTERLQYFSDAVFAIALTLLVLEIALPEIQDPTNLTINEGLLDLWPKFLAYALSFGVIAINWAGHHRKFAVTTGFDAGVVWIDLLLLFLIAFLPFPTSLLSDYPGYVTPVILYAAIVSAISLVQFWLWSYAYRKSFLDERIDRSIYRMVRADLLVVPVVFIVSIPIALLPFDWAAFAAMYFWIVTWPANIVIGRLRARTSA</sequence>
<feature type="transmembrane region" description="Helical" evidence="13">
    <location>
        <begin position="165"/>
        <end position="183"/>
    </location>
</feature>
<evidence type="ECO:0000256" key="13">
    <source>
        <dbReference type="SAM" id="Phobius"/>
    </source>
</evidence>
<evidence type="ECO:0000256" key="1">
    <source>
        <dbReference type="ARBA" id="ARBA00004141"/>
    </source>
</evidence>
<dbReference type="PANTHER" id="PTHR31462">
    <property type="entry name" value="ENDOSOMAL/LYSOSOMAL POTASSIUM CHANNEL TMEM175"/>
    <property type="match status" value="1"/>
</dbReference>
<dbReference type="Pfam" id="PF06736">
    <property type="entry name" value="TMEM175"/>
    <property type="match status" value="1"/>
</dbReference>
<protein>
    <recommendedName>
        <fullName evidence="16">DUF1211 domain-containing membrane protein</fullName>
    </recommendedName>
</protein>
<evidence type="ECO:0000256" key="5">
    <source>
        <dbReference type="ARBA" id="ARBA00022692"/>
    </source>
</evidence>
<evidence type="ECO:0000256" key="8">
    <source>
        <dbReference type="ARBA" id="ARBA00022989"/>
    </source>
</evidence>
<evidence type="ECO:0000256" key="2">
    <source>
        <dbReference type="ARBA" id="ARBA00006920"/>
    </source>
</evidence>
<keyword evidence="9" id="KW-0406">Ion transport</keyword>
<keyword evidence="15" id="KW-1185">Reference proteome</keyword>
<accession>A0A3E0VGM9</accession>
<proteinExistence type="inferred from homology"/>
<comment type="subcellular location">
    <subcellularLocation>
        <location evidence="1">Membrane</location>
        <topology evidence="1">Multi-pass membrane protein</topology>
    </subcellularLocation>
</comment>
<evidence type="ECO:0000256" key="6">
    <source>
        <dbReference type="ARBA" id="ARBA00022826"/>
    </source>
</evidence>
<dbReference type="PANTHER" id="PTHR31462:SF5">
    <property type="entry name" value="ENDOSOMAL_LYSOSOMAL PROTON CHANNEL TMEM175"/>
    <property type="match status" value="1"/>
</dbReference>
<dbReference type="RefSeq" id="WP_116414199.1">
    <property type="nucleotide sequence ID" value="NZ_NBWZ01000001.1"/>
</dbReference>
<evidence type="ECO:0000313" key="15">
    <source>
        <dbReference type="Proteomes" id="UP000256486"/>
    </source>
</evidence>
<reference evidence="14 15" key="1">
    <citation type="submission" date="2017-04" db="EMBL/GenBank/DDBJ databases">
        <title>Comparative genome analysis of Subtercola boreus.</title>
        <authorList>
            <person name="Cho Y.-J."/>
            <person name="Cho A."/>
            <person name="Kim O.-S."/>
            <person name="Lee J.-I."/>
        </authorList>
    </citation>
    <scope>NUCLEOTIDE SEQUENCE [LARGE SCALE GENOMIC DNA]</scope>
    <source>
        <strain evidence="14 15">K300</strain>
    </source>
</reference>
<dbReference type="GO" id="GO:0015252">
    <property type="term" value="F:proton channel activity"/>
    <property type="evidence" value="ECO:0007669"/>
    <property type="project" value="InterPro"/>
</dbReference>
<comment type="caution">
    <text evidence="14">The sequence shown here is derived from an EMBL/GenBank/DDBJ whole genome shotgun (WGS) entry which is preliminary data.</text>
</comment>
<feature type="transmembrane region" description="Helical" evidence="13">
    <location>
        <begin position="123"/>
        <end position="144"/>
    </location>
</feature>
<feature type="transmembrane region" description="Helical" evidence="13">
    <location>
        <begin position="21"/>
        <end position="40"/>
    </location>
</feature>
<name>A0A3E0VGM9_9MICO</name>
<comment type="catalytic activity">
    <reaction evidence="12">
        <text>K(+)(in) = K(+)(out)</text>
        <dbReference type="Rhea" id="RHEA:29463"/>
        <dbReference type="ChEBI" id="CHEBI:29103"/>
    </reaction>
</comment>
<gene>
    <name evidence="14" type="ORF">B7R54_05800</name>
</gene>
<dbReference type="GO" id="GO:0005267">
    <property type="term" value="F:potassium channel activity"/>
    <property type="evidence" value="ECO:0007669"/>
    <property type="project" value="UniProtKB-KW"/>
</dbReference>
<evidence type="ECO:0000256" key="3">
    <source>
        <dbReference type="ARBA" id="ARBA00022448"/>
    </source>
</evidence>
<keyword evidence="7" id="KW-0630">Potassium</keyword>
<evidence type="ECO:0008006" key="16">
    <source>
        <dbReference type="Google" id="ProtNLM"/>
    </source>
</evidence>
<keyword evidence="4" id="KW-0633">Potassium transport</keyword>
<dbReference type="GO" id="GO:0016020">
    <property type="term" value="C:membrane"/>
    <property type="evidence" value="ECO:0007669"/>
    <property type="project" value="UniProtKB-SubCell"/>
</dbReference>
<keyword evidence="3" id="KW-0813">Transport</keyword>
<keyword evidence="8 13" id="KW-1133">Transmembrane helix</keyword>
<feature type="transmembrane region" description="Helical" evidence="13">
    <location>
        <begin position="91"/>
        <end position="111"/>
    </location>
</feature>
<evidence type="ECO:0000313" key="14">
    <source>
        <dbReference type="EMBL" id="RFA08795.1"/>
    </source>
</evidence>
<dbReference type="Proteomes" id="UP000256486">
    <property type="component" value="Unassembled WGS sequence"/>
</dbReference>
<keyword evidence="11" id="KW-0407">Ion channel</keyword>
<keyword evidence="5 13" id="KW-0812">Transmembrane</keyword>
<keyword evidence="10 13" id="KW-0472">Membrane</keyword>
<dbReference type="OrthoDB" id="7626281at2"/>
<evidence type="ECO:0000256" key="4">
    <source>
        <dbReference type="ARBA" id="ARBA00022538"/>
    </source>
</evidence>
<dbReference type="AlphaFoldDB" id="A0A3E0VGM9"/>
<comment type="similarity">
    <text evidence="2">Belongs to the TMEM175 family.</text>
</comment>
<feature type="transmembrane region" description="Helical" evidence="13">
    <location>
        <begin position="60"/>
        <end position="79"/>
    </location>
</feature>
<organism evidence="14 15">
    <name type="scientific">Subtercola boreus</name>
    <dbReference type="NCBI Taxonomy" id="120213"/>
    <lineage>
        <taxon>Bacteria</taxon>
        <taxon>Bacillati</taxon>
        <taxon>Actinomycetota</taxon>
        <taxon>Actinomycetes</taxon>
        <taxon>Micrococcales</taxon>
        <taxon>Microbacteriaceae</taxon>
        <taxon>Subtercola</taxon>
    </lineage>
</organism>
<dbReference type="EMBL" id="NBWZ01000001">
    <property type="protein sequence ID" value="RFA08795.1"/>
    <property type="molecule type" value="Genomic_DNA"/>
</dbReference>
<evidence type="ECO:0000256" key="9">
    <source>
        <dbReference type="ARBA" id="ARBA00023065"/>
    </source>
</evidence>
<dbReference type="InterPro" id="IPR010617">
    <property type="entry name" value="TMEM175-like"/>
</dbReference>